<dbReference type="RefSeq" id="WP_191827990.1">
    <property type="nucleotide sequence ID" value="NZ_JACYHB010000003.1"/>
</dbReference>
<dbReference type="AlphaFoldDB" id="A0A927IZB2"/>
<keyword evidence="1" id="KW-0472">Membrane</keyword>
<protein>
    <submittedName>
        <fullName evidence="2">Uncharacterized protein</fullName>
    </submittedName>
</protein>
<feature type="transmembrane region" description="Helical" evidence="1">
    <location>
        <begin position="271"/>
        <end position="291"/>
    </location>
</feature>
<gene>
    <name evidence="2" type="ORF">IF651_04920</name>
</gene>
<evidence type="ECO:0000313" key="3">
    <source>
        <dbReference type="Proteomes" id="UP000610846"/>
    </source>
</evidence>
<keyword evidence="1" id="KW-0812">Transmembrane</keyword>
<comment type="caution">
    <text evidence="2">The sequence shown here is derived from an EMBL/GenBank/DDBJ whole genome shotgun (WGS) entry which is preliminary data.</text>
</comment>
<feature type="transmembrane region" description="Helical" evidence="1">
    <location>
        <begin position="84"/>
        <end position="105"/>
    </location>
</feature>
<evidence type="ECO:0000313" key="2">
    <source>
        <dbReference type="EMBL" id="MBD8078399.1"/>
    </source>
</evidence>
<proteinExistence type="predicted"/>
<keyword evidence="3" id="KW-1185">Reference proteome</keyword>
<evidence type="ECO:0000256" key="1">
    <source>
        <dbReference type="SAM" id="Phobius"/>
    </source>
</evidence>
<name>A0A927IZB2_9MICO</name>
<organism evidence="2 3">
    <name type="scientific">Cellulosimicrobium arenosum</name>
    <dbReference type="NCBI Taxonomy" id="2708133"/>
    <lineage>
        <taxon>Bacteria</taxon>
        <taxon>Bacillati</taxon>
        <taxon>Actinomycetota</taxon>
        <taxon>Actinomycetes</taxon>
        <taxon>Micrococcales</taxon>
        <taxon>Promicromonosporaceae</taxon>
        <taxon>Cellulosimicrobium</taxon>
    </lineage>
</organism>
<feature type="transmembrane region" description="Helical" evidence="1">
    <location>
        <begin position="12"/>
        <end position="29"/>
    </location>
</feature>
<feature type="transmembrane region" description="Helical" evidence="1">
    <location>
        <begin position="50"/>
        <end position="72"/>
    </location>
</feature>
<reference evidence="2" key="1">
    <citation type="journal article" date="2018" name="Curr. Microbiol.">
        <title>Cellulosimicrobium arenosum sp. nov., Isolated from Marine Sediment Sand.</title>
        <authorList>
            <person name="Oh M."/>
            <person name="Kim J.H."/>
            <person name="Yoon J.H."/>
            <person name="Schumann P."/>
            <person name="Kim W."/>
        </authorList>
    </citation>
    <scope>NUCLEOTIDE SEQUENCE</scope>
    <source>
        <strain evidence="2">KCTC 49039</strain>
    </source>
</reference>
<feature type="transmembrane region" description="Helical" evidence="1">
    <location>
        <begin position="178"/>
        <end position="200"/>
    </location>
</feature>
<accession>A0A927IZB2</accession>
<keyword evidence="1" id="KW-1133">Transmembrane helix</keyword>
<dbReference type="EMBL" id="JACYHB010000003">
    <property type="protein sequence ID" value="MBD8078399.1"/>
    <property type="molecule type" value="Genomic_DNA"/>
</dbReference>
<dbReference type="Proteomes" id="UP000610846">
    <property type="component" value="Unassembled WGS sequence"/>
</dbReference>
<feature type="transmembrane region" description="Helical" evidence="1">
    <location>
        <begin position="228"/>
        <end position="251"/>
    </location>
</feature>
<sequence length="311" mass="32467">MSSILRTTSLATAVAVLVVVSLIGAVALWRDGRRAVETSAAARRAVRHSALTAGVAAVPLAFGICFVPVYYAAGTSALTGHLAAALPTVSLLGLLAVHAVGELTWPRPRGAERRARLVARTPADVAPGRLRQTTLAWWVALVVTSLALGLLASGPRWLSGAVDLDLVRPTTPFPGWSWTVPIMVTTTLAVVATALVLRLVASRPAVEDVSDEWDMWLRRRVARRMLRSVQLVLGLTLAGLVGMAGIALRWIGLANGLYAGPPVSPGHVAAGNVLLVVGLATAVVALALAFWPAHDPAPQPIEQPATPAARA</sequence>
<reference evidence="2" key="2">
    <citation type="submission" date="2020-09" db="EMBL/GenBank/DDBJ databases">
        <authorList>
            <person name="Yu Y."/>
        </authorList>
    </citation>
    <scope>NUCLEOTIDE SEQUENCE</scope>
    <source>
        <strain evidence="2">KCTC 49039</strain>
    </source>
</reference>
<feature type="transmembrane region" description="Helical" evidence="1">
    <location>
        <begin position="135"/>
        <end position="158"/>
    </location>
</feature>